<dbReference type="InterPro" id="IPR000358">
    <property type="entry name" value="RNR_small_fam"/>
</dbReference>
<dbReference type="RefSeq" id="WP_107299233.1">
    <property type="nucleotide sequence ID" value="NZ_JAHVIB010000004.1"/>
</dbReference>
<dbReference type="InterPro" id="IPR030475">
    <property type="entry name" value="RNR_small_AS"/>
</dbReference>
<dbReference type="NCBIfam" id="NF006576">
    <property type="entry name" value="PRK09101.1"/>
    <property type="match status" value="1"/>
</dbReference>
<proteinExistence type="inferred from homology"/>
<keyword evidence="6" id="KW-0408">Iron</keyword>
<keyword evidence="7" id="KW-0215">Deoxyribonucleotide synthesis</keyword>
<evidence type="ECO:0000256" key="3">
    <source>
        <dbReference type="ARBA" id="ARBA00012274"/>
    </source>
</evidence>
<evidence type="ECO:0000256" key="7">
    <source>
        <dbReference type="ARBA" id="ARBA00023116"/>
    </source>
</evidence>
<dbReference type="UniPathway" id="UPA00326"/>
<comment type="caution">
    <text evidence="8">The sequence shown here is derived from an EMBL/GenBank/DDBJ whole genome shotgun (WGS) entry which is preliminary data.</text>
</comment>
<evidence type="ECO:0000256" key="1">
    <source>
        <dbReference type="ARBA" id="ARBA00001962"/>
    </source>
</evidence>
<reference evidence="8 9" key="1">
    <citation type="submission" date="2018-03" db="EMBL/GenBank/DDBJ databases">
        <title>Whole genome sequencing of Histamine producing bacteria.</title>
        <authorList>
            <person name="Butler K."/>
        </authorList>
    </citation>
    <scope>NUCLEOTIDE SEQUENCE [LARGE SCALE GENOMIC DNA]</scope>
    <source>
        <strain evidence="8 9">DSM 19138</strain>
    </source>
</reference>
<dbReference type="EMBL" id="PYMB01000007">
    <property type="protein sequence ID" value="PSW11551.1"/>
    <property type="molecule type" value="Genomic_DNA"/>
</dbReference>
<accession>A0A2T3NC75</accession>
<evidence type="ECO:0000256" key="4">
    <source>
        <dbReference type="ARBA" id="ARBA00022723"/>
    </source>
</evidence>
<comment type="cofactor">
    <cofactor evidence="1">
        <name>Fe cation</name>
        <dbReference type="ChEBI" id="CHEBI:24875"/>
    </cofactor>
</comment>
<dbReference type="GO" id="GO:0004748">
    <property type="term" value="F:ribonucleoside-diphosphate reductase activity, thioredoxin disulfide as acceptor"/>
    <property type="evidence" value="ECO:0007669"/>
    <property type="project" value="UniProtKB-EC"/>
</dbReference>
<dbReference type="FunFam" id="1.10.620.20:FF:000001">
    <property type="entry name" value="Ribonucleoside-diphosphate reductase 1 subunit beta"/>
    <property type="match status" value="1"/>
</dbReference>
<dbReference type="GO" id="GO:0046872">
    <property type="term" value="F:metal ion binding"/>
    <property type="evidence" value="ECO:0007669"/>
    <property type="project" value="UniProtKB-KW"/>
</dbReference>
<evidence type="ECO:0000256" key="5">
    <source>
        <dbReference type="ARBA" id="ARBA00023002"/>
    </source>
</evidence>
<dbReference type="GO" id="GO:0009263">
    <property type="term" value="P:deoxyribonucleotide biosynthetic process"/>
    <property type="evidence" value="ECO:0007669"/>
    <property type="project" value="UniProtKB-KW"/>
</dbReference>
<dbReference type="PANTHER" id="PTHR23409:SF18">
    <property type="entry name" value="RIBONUCLEOSIDE-DIPHOSPHATE REDUCTASE SUBUNIT M2"/>
    <property type="match status" value="1"/>
</dbReference>
<dbReference type="Proteomes" id="UP000241346">
    <property type="component" value="Unassembled WGS sequence"/>
</dbReference>
<organism evidence="8 9">
    <name type="scientific">Photobacterium rosenbergii</name>
    <dbReference type="NCBI Taxonomy" id="294936"/>
    <lineage>
        <taxon>Bacteria</taxon>
        <taxon>Pseudomonadati</taxon>
        <taxon>Pseudomonadota</taxon>
        <taxon>Gammaproteobacteria</taxon>
        <taxon>Vibrionales</taxon>
        <taxon>Vibrionaceae</taxon>
        <taxon>Photobacterium</taxon>
    </lineage>
</organism>
<evidence type="ECO:0000256" key="6">
    <source>
        <dbReference type="ARBA" id="ARBA00023004"/>
    </source>
</evidence>
<dbReference type="CDD" id="cd01049">
    <property type="entry name" value="RNRR2"/>
    <property type="match status" value="1"/>
</dbReference>
<comment type="similarity">
    <text evidence="2">Belongs to the ribonucleoside diphosphate reductase small chain family.</text>
</comment>
<evidence type="ECO:0000313" key="9">
    <source>
        <dbReference type="Proteomes" id="UP000241346"/>
    </source>
</evidence>
<dbReference type="Pfam" id="PF00268">
    <property type="entry name" value="Ribonuc_red_sm"/>
    <property type="match status" value="1"/>
</dbReference>
<sequence length="377" mass="43201">MAYSTFCQTNNDQLKEPMFFGQPVNVARYDQQKFEIFEKLIEKQLSFFWRPEEVDVSGDRIDYNNLPDHERHIFISNLKYQTLLDSIQGRSPNVALLPIVSIPELETWIETWSFSETIHSRSYTHIIRNIVNDPAIVFDDIVGNEHIIKRAGDISKYYDDLIAATNDYHRLGEGTHTINGESITVNLRNIKKKLYLCMMSVNALEAIRFYVSFACSFAFAERELMEGNAKIIKLIARDEALHLTGTQHILNLLRTGQDDPEMAEIAEECKEECFAIFRDAAEQEKEWAEYLFKDGSMIGLNKDILCQYVEYITNLRMAAVGLEHAYPGATQNPIPWINSWLSSDNVQVAPQEAEISSYLVGQIDNDVSADDLGDFEL</sequence>
<evidence type="ECO:0000313" key="8">
    <source>
        <dbReference type="EMBL" id="PSW11551.1"/>
    </source>
</evidence>
<dbReference type="AlphaFoldDB" id="A0A2T3NC75"/>
<keyword evidence="5" id="KW-0560">Oxidoreductase</keyword>
<evidence type="ECO:0000256" key="2">
    <source>
        <dbReference type="ARBA" id="ARBA00009303"/>
    </source>
</evidence>
<dbReference type="InterPro" id="IPR009078">
    <property type="entry name" value="Ferritin-like_SF"/>
</dbReference>
<dbReference type="PANTHER" id="PTHR23409">
    <property type="entry name" value="RIBONUCLEOSIDE-DIPHOSPHATE REDUCTASE SMALL CHAIN"/>
    <property type="match status" value="1"/>
</dbReference>
<keyword evidence="4" id="KW-0479">Metal-binding</keyword>
<dbReference type="Gene3D" id="1.10.620.20">
    <property type="entry name" value="Ribonucleotide Reductase, subunit A"/>
    <property type="match status" value="1"/>
</dbReference>
<dbReference type="InterPro" id="IPR012348">
    <property type="entry name" value="RNR-like"/>
</dbReference>
<gene>
    <name evidence="8" type="ORF">C9J01_16360</name>
</gene>
<dbReference type="SUPFAM" id="SSF47240">
    <property type="entry name" value="Ferritin-like"/>
    <property type="match status" value="1"/>
</dbReference>
<name>A0A2T3NC75_9GAMM</name>
<dbReference type="EC" id="1.17.4.1" evidence="3"/>
<dbReference type="PROSITE" id="PS00368">
    <property type="entry name" value="RIBORED_SMALL"/>
    <property type="match status" value="1"/>
</dbReference>
<dbReference type="InterPro" id="IPR033909">
    <property type="entry name" value="RNR_small"/>
</dbReference>
<protein>
    <recommendedName>
        <fullName evidence="3">ribonucleoside-diphosphate reductase</fullName>
        <ecNumber evidence="3">1.17.4.1</ecNumber>
    </recommendedName>
</protein>
<dbReference type="OrthoDB" id="9765051at2"/>